<keyword evidence="1" id="KW-0677">Repeat</keyword>
<proteinExistence type="predicted"/>
<evidence type="ECO:0000313" key="6">
    <source>
        <dbReference type="WBParaSite" id="maker-unitig_40909-snap-gene-0.3-mRNA-1"/>
    </source>
</evidence>
<evidence type="ECO:0000256" key="3">
    <source>
        <dbReference type="PROSITE-ProRule" id="PRU00339"/>
    </source>
</evidence>
<dbReference type="AlphaFoldDB" id="A0A1I8FNC9"/>
<feature type="compositionally biased region" description="Polar residues" evidence="4">
    <location>
        <begin position="89"/>
        <end position="109"/>
    </location>
</feature>
<dbReference type="InterPro" id="IPR019734">
    <property type="entry name" value="TPR_rpt"/>
</dbReference>
<evidence type="ECO:0000256" key="2">
    <source>
        <dbReference type="ARBA" id="ARBA00022803"/>
    </source>
</evidence>
<dbReference type="WBParaSite" id="maker-unitig_40909-snap-gene-0.3-mRNA-1">
    <property type="protein sequence ID" value="maker-unitig_40909-snap-gene-0.3-mRNA-1"/>
    <property type="gene ID" value="maker-unitig_40909-snap-gene-0.3"/>
</dbReference>
<sequence length="437" mass="48196">MINPENFMGPYVRTCTDREDRQSPTTVSGKKTPEAPTIPSAVPHLPWMDVSSQRRDGGVMKTVPANGPRRRKMTFRPVLLNGERDGEKSNQPATPAGNQPNTPTASAGCSTLDIPEAAHAVRSGAAVLRGEDMLPGGGRQRAEEHHARGTVLATCFYHRLPAFAVSVKGRHRATFLTVEFYLTFELGVGDEQGIPEGVEQAARDDTGREGSGSHRAVLFLRHRFRHSLACRKPTRLCTKWSCLSYQKPPSILRHDPDFFDVDKVEHAEFHGKRQQVLLAGRLNCAICYLKLRKFKSAIKQCDSVLAEAGRQNVKALYRRALASMGIGRLYEARDDFRAVLELEPDNSSASRELAGCLQAIEQANAGSELCARPSSVAAVSAAAAARLHRRRRTCLASWEATVESKHKKQAAAAGAARQTRAKFFQLIFQVIKRNLCY</sequence>
<accession>A0A1I8FNC9</accession>
<evidence type="ECO:0000313" key="5">
    <source>
        <dbReference type="Proteomes" id="UP000095280"/>
    </source>
</evidence>
<feature type="region of interest" description="Disordered" evidence="4">
    <location>
        <begin position="1"/>
        <end position="110"/>
    </location>
</feature>
<keyword evidence="2 3" id="KW-0802">TPR repeat</keyword>
<dbReference type="PROSITE" id="PS50005">
    <property type="entry name" value="TPR"/>
    <property type="match status" value="1"/>
</dbReference>
<dbReference type="InterPro" id="IPR039663">
    <property type="entry name" value="AIP/AIPL1/TTC9"/>
</dbReference>
<evidence type="ECO:0000256" key="1">
    <source>
        <dbReference type="ARBA" id="ARBA00022737"/>
    </source>
</evidence>
<evidence type="ECO:0000256" key="4">
    <source>
        <dbReference type="SAM" id="MobiDB-lite"/>
    </source>
</evidence>
<organism evidence="5 6">
    <name type="scientific">Macrostomum lignano</name>
    <dbReference type="NCBI Taxonomy" id="282301"/>
    <lineage>
        <taxon>Eukaryota</taxon>
        <taxon>Metazoa</taxon>
        <taxon>Spiralia</taxon>
        <taxon>Lophotrochozoa</taxon>
        <taxon>Platyhelminthes</taxon>
        <taxon>Rhabditophora</taxon>
        <taxon>Macrostomorpha</taxon>
        <taxon>Macrostomida</taxon>
        <taxon>Macrostomidae</taxon>
        <taxon>Macrostomum</taxon>
    </lineage>
</organism>
<dbReference type="Gene3D" id="1.25.40.10">
    <property type="entry name" value="Tetratricopeptide repeat domain"/>
    <property type="match status" value="1"/>
</dbReference>
<keyword evidence="5" id="KW-1185">Reference proteome</keyword>
<dbReference type="SMART" id="SM00028">
    <property type="entry name" value="TPR"/>
    <property type="match status" value="2"/>
</dbReference>
<feature type="repeat" description="TPR" evidence="3">
    <location>
        <begin position="313"/>
        <end position="346"/>
    </location>
</feature>
<reference evidence="6" key="1">
    <citation type="submission" date="2016-11" db="UniProtKB">
        <authorList>
            <consortium name="WormBaseParasite"/>
        </authorList>
    </citation>
    <scope>IDENTIFICATION</scope>
</reference>
<protein>
    <submittedName>
        <fullName evidence="6">TPR_REGION domain-containing protein</fullName>
    </submittedName>
</protein>
<dbReference type="PANTHER" id="PTHR11242">
    <property type="entry name" value="ARYL HYDROCARBON RECEPTOR INTERACTING PROTEIN RELATED"/>
    <property type="match status" value="1"/>
</dbReference>
<dbReference type="PANTHER" id="PTHR11242:SF0">
    <property type="entry name" value="TPR_REGION DOMAIN-CONTAINING PROTEIN"/>
    <property type="match status" value="1"/>
</dbReference>
<dbReference type="SUPFAM" id="SSF48452">
    <property type="entry name" value="TPR-like"/>
    <property type="match status" value="1"/>
</dbReference>
<dbReference type="InterPro" id="IPR011990">
    <property type="entry name" value="TPR-like_helical_dom_sf"/>
</dbReference>
<dbReference type="Proteomes" id="UP000095280">
    <property type="component" value="Unplaced"/>
</dbReference>
<name>A0A1I8FNC9_9PLAT</name>